<dbReference type="InterPro" id="IPR050288">
    <property type="entry name" value="Cellulose_deg_GH3"/>
</dbReference>
<dbReference type="PANTHER" id="PTHR42715">
    <property type="entry name" value="BETA-GLUCOSIDASE"/>
    <property type="match status" value="1"/>
</dbReference>
<dbReference type="AlphaFoldDB" id="L8WGX1"/>
<dbReference type="HOGENOM" id="CLU_2135229_0_0_1"/>
<dbReference type="GO" id="GO:0009251">
    <property type="term" value="P:glucan catabolic process"/>
    <property type="evidence" value="ECO:0007669"/>
    <property type="project" value="TreeGrafter"/>
</dbReference>
<dbReference type="EC" id="3.2.1.21" evidence="3"/>
<sequence>MKTLRLTSTSPARTAKFFTGVFVGYRHYLTYKKKVLFPFGHGLSYTQFEHSNLKLSGKIGKDSTVSVSVTVKNTGKLAGRDVVQVYVRDIVSRLDRPVKELKGFSGQVCVRVL</sequence>
<gene>
    <name evidence="7" type="ORF">AG1IA_10331</name>
</gene>
<proteinExistence type="inferred from homology"/>
<dbReference type="SUPFAM" id="SSF52279">
    <property type="entry name" value="Beta-D-glucan exohydrolase, C-terminal domain"/>
    <property type="match status" value="1"/>
</dbReference>
<dbReference type="STRING" id="983506.L8WGX1"/>
<reference evidence="7 8" key="1">
    <citation type="journal article" date="2013" name="Nat. Commun.">
        <title>The evolution and pathogenic mechanisms of the rice sheath blight pathogen.</title>
        <authorList>
            <person name="Zheng A."/>
            <person name="Lin R."/>
            <person name="Xu L."/>
            <person name="Qin P."/>
            <person name="Tang C."/>
            <person name="Ai P."/>
            <person name="Zhang D."/>
            <person name="Liu Y."/>
            <person name="Sun Z."/>
            <person name="Feng H."/>
            <person name="Wang Y."/>
            <person name="Chen Y."/>
            <person name="Liang X."/>
            <person name="Fu R."/>
            <person name="Li Q."/>
            <person name="Zhang J."/>
            <person name="Yu X."/>
            <person name="Xie Z."/>
            <person name="Ding L."/>
            <person name="Guan P."/>
            <person name="Tang J."/>
            <person name="Liang Y."/>
            <person name="Wang S."/>
            <person name="Deng Q."/>
            <person name="Li S."/>
            <person name="Zhu J."/>
            <person name="Wang L."/>
            <person name="Liu H."/>
            <person name="Li P."/>
        </authorList>
    </citation>
    <scope>NUCLEOTIDE SEQUENCE [LARGE SCALE GENOMIC DNA]</scope>
    <source>
        <strain evidence="8">AG-1 IA</strain>
    </source>
</reference>
<dbReference type="InterPro" id="IPR036881">
    <property type="entry name" value="Glyco_hydro_3_C_sf"/>
</dbReference>
<comment type="similarity">
    <text evidence="2">Belongs to the glycosyl hydrolase 3 family.</text>
</comment>
<keyword evidence="5" id="KW-0326">Glycosidase</keyword>
<organism evidence="7 8">
    <name type="scientific">Thanatephorus cucumeris (strain AG1-IA)</name>
    <name type="common">Rice sheath blight fungus</name>
    <name type="synonym">Rhizoctonia solani</name>
    <dbReference type="NCBI Taxonomy" id="983506"/>
    <lineage>
        <taxon>Eukaryota</taxon>
        <taxon>Fungi</taxon>
        <taxon>Dikarya</taxon>
        <taxon>Basidiomycota</taxon>
        <taxon>Agaricomycotina</taxon>
        <taxon>Agaricomycetes</taxon>
        <taxon>Cantharellales</taxon>
        <taxon>Ceratobasidiaceae</taxon>
        <taxon>Rhizoctonia</taxon>
        <taxon>Rhizoctonia solani AG-1</taxon>
    </lineage>
</organism>
<dbReference type="EMBL" id="AFRT01005860">
    <property type="protein sequence ID" value="ELU35639.1"/>
    <property type="molecule type" value="Genomic_DNA"/>
</dbReference>
<dbReference type="OrthoDB" id="47059at2759"/>
<dbReference type="GO" id="GO:0008422">
    <property type="term" value="F:beta-glucosidase activity"/>
    <property type="evidence" value="ECO:0007669"/>
    <property type="project" value="UniProtKB-EC"/>
</dbReference>
<dbReference type="InterPro" id="IPR026891">
    <property type="entry name" value="Fn3-like"/>
</dbReference>
<dbReference type="PANTHER" id="PTHR42715:SF3">
    <property type="entry name" value="BETA-GLUCOSIDASE B-RELATED"/>
    <property type="match status" value="1"/>
</dbReference>
<comment type="caution">
    <text evidence="7">The sequence shown here is derived from an EMBL/GenBank/DDBJ whole genome shotgun (WGS) entry which is preliminary data.</text>
</comment>
<dbReference type="Proteomes" id="UP000011668">
    <property type="component" value="Unassembled WGS sequence"/>
</dbReference>
<feature type="domain" description="Fibronectin type III-like" evidence="6">
    <location>
        <begin position="81"/>
        <end position="104"/>
    </location>
</feature>
<dbReference type="Pfam" id="PF14310">
    <property type="entry name" value="Fn3-like"/>
    <property type="match status" value="1"/>
</dbReference>
<dbReference type="Gene3D" id="2.60.40.10">
    <property type="entry name" value="Immunoglobulins"/>
    <property type="match status" value="1"/>
</dbReference>
<evidence type="ECO:0000313" key="7">
    <source>
        <dbReference type="EMBL" id="ELU35639.1"/>
    </source>
</evidence>
<evidence type="ECO:0000313" key="8">
    <source>
        <dbReference type="Proteomes" id="UP000011668"/>
    </source>
</evidence>
<dbReference type="Gene3D" id="3.40.50.1700">
    <property type="entry name" value="Glycoside hydrolase family 3 C-terminal domain"/>
    <property type="match status" value="1"/>
</dbReference>
<name>L8WGX1_THACA</name>
<evidence type="ECO:0000256" key="4">
    <source>
        <dbReference type="ARBA" id="ARBA00022801"/>
    </source>
</evidence>
<evidence type="ECO:0000256" key="2">
    <source>
        <dbReference type="ARBA" id="ARBA00005336"/>
    </source>
</evidence>
<evidence type="ECO:0000256" key="3">
    <source>
        <dbReference type="ARBA" id="ARBA00012744"/>
    </source>
</evidence>
<keyword evidence="8" id="KW-1185">Reference proteome</keyword>
<comment type="catalytic activity">
    <reaction evidence="1">
        <text>Hydrolysis of terminal, non-reducing beta-D-glucosyl residues with release of beta-D-glucose.</text>
        <dbReference type="EC" id="3.2.1.21"/>
    </reaction>
</comment>
<protein>
    <recommendedName>
        <fullName evidence="3">beta-glucosidase</fullName>
        <ecNumber evidence="3">3.2.1.21</ecNumber>
    </recommendedName>
</protein>
<evidence type="ECO:0000259" key="6">
    <source>
        <dbReference type="Pfam" id="PF14310"/>
    </source>
</evidence>
<dbReference type="InterPro" id="IPR013783">
    <property type="entry name" value="Ig-like_fold"/>
</dbReference>
<evidence type="ECO:0000256" key="5">
    <source>
        <dbReference type="ARBA" id="ARBA00023295"/>
    </source>
</evidence>
<evidence type="ECO:0000256" key="1">
    <source>
        <dbReference type="ARBA" id="ARBA00000448"/>
    </source>
</evidence>
<accession>L8WGX1</accession>
<keyword evidence="4" id="KW-0378">Hydrolase</keyword>